<keyword evidence="1" id="KW-0812">Transmembrane</keyword>
<evidence type="ECO:0008006" key="4">
    <source>
        <dbReference type="Google" id="ProtNLM"/>
    </source>
</evidence>
<dbReference type="EMBL" id="MOXJ01000014">
    <property type="protein sequence ID" value="PDO10475.1"/>
    <property type="molecule type" value="Genomic_DNA"/>
</dbReference>
<dbReference type="GO" id="GO:0022904">
    <property type="term" value="P:respiratory electron transport chain"/>
    <property type="evidence" value="ECO:0007669"/>
    <property type="project" value="InterPro"/>
</dbReference>
<dbReference type="Pfam" id="PF04238">
    <property type="entry name" value="DUF420"/>
    <property type="match status" value="1"/>
</dbReference>
<keyword evidence="1" id="KW-0472">Membrane</keyword>
<dbReference type="InterPro" id="IPR007352">
    <property type="entry name" value="DUF420"/>
</dbReference>
<feature type="transmembrane region" description="Helical" evidence="1">
    <location>
        <begin position="112"/>
        <end position="136"/>
    </location>
</feature>
<feature type="transmembrane region" description="Helical" evidence="1">
    <location>
        <begin position="6"/>
        <end position="26"/>
    </location>
</feature>
<protein>
    <recommendedName>
        <fullName evidence="4">DUF420 domain-containing protein</fullName>
    </recommendedName>
</protein>
<dbReference type="InterPro" id="IPR013833">
    <property type="entry name" value="Cyt_c_oxidase_su3_a-hlx"/>
</dbReference>
<evidence type="ECO:0000313" key="2">
    <source>
        <dbReference type="EMBL" id="PDO10475.1"/>
    </source>
</evidence>
<sequence length="150" mass="16274">MQLLPLLSTAMIVASAVCVAVGWNRIARRRTKEHERWMVAAAVLATLFFVLYAARTVFVGNTAFGGPEALVPYYRAFLLFHIVLAAAGGVLGLVTLRLAYAGAFARHRRFGPATAVVWFATAVTGVAVYVLLYVLYPGGETKPLWQAIFG</sequence>
<feature type="transmembrane region" description="Helical" evidence="1">
    <location>
        <begin position="78"/>
        <end position="100"/>
    </location>
</feature>
<dbReference type="PANTHER" id="PTHR37692:SF1">
    <property type="entry name" value="DUF420 DOMAIN-CONTAINING PROTEIN"/>
    <property type="match status" value="1"/>
</dbReference>
<dbReference type="GO" id="GO:0016020">
    <property type="term" value="C:membrane"/>
    <property type="evidence" value="ECO:0007669"/>
    <property type="project" value="InterPro"/>
</dbReference>
<accession>A0A2A6E0G9</accession>
<organism evidence="2 3">
    <name type="scientific">Candidatus Reconcilbacillus cellulovorans</name>
    <dbReference type="NCBI Taxonomy" id="1906605"/>
    <lineage>
        <taxon>Bacteria</taxon>
        <taxon>Bacillati</taxon>
        <taxon>Bacillota</taxon>
        <taxon>Bacilli</taxon>
        <taxon>Bacillales</taxon>
        <taxon>Paenibacillaceae</taxon>
        <taxon>Candidatus Reconcilbacillus</taxon>
    </lineage>
</organism>
<proteinExistence type="predicted"/>
<evidence type="ECO:0000313" key="3">
    <source>
        <dbReference type="Proteomes" id="UP000243688"/>
    </source>
</evidence>
<comment type="caution">
    <text evidence="2">The sequence shown here is derived from an EMBL/GenBank/DDBJ whole genome shotgun (WGS) entry which is preliminary data.</text>
</comment>
<dbReference type="GO" id="GO:0004129">
    <property type="term" value="F:cytochrome-c oxidase activity"/>
    <property type="evidence" value="ECO:0007669"/>
    <property type="project" value="InterPro"/>
</dbReference>
<gene>
    <name evidence="2" type="ORF">BLM47_07020</name>
</gene>
<dbReference type="AlphaFoldDB" id="A0A2A6E0G9"/>
<name>A0A2A6E0G9_9BACL</name>
<dbReference type="PANTHER" id="PTHR37692">
    <property type="entry name" value="HYPOTHETICAL MEMBRANE SPANNING PROTEIN"/>
    <property type="match status" value="1"/>
</dbReference>
<reference evidence="2 3" key="1">
    <citation type="submission" date="2016-12" db="EMBL/GenBank/DDBJ databases">
        <title>Candidatus Reconcilibacillus cellulovorans genome.</title>
        <authorList>
            <person name="Kolinko S."/>
            <person name="Wu Y.-W."/>
            <person name="Tachea F."/>
            <person name="Denzel E."/>
            <person name="Hiras J."/>
            <person name="Baecker N."/>
            <person name="Chan L.J."/>
            <person name="Eichorst S.A."/>
            <person name="Frey D."/>
            <person name="Adams P.D."/>
            <person name="Pray T."/>
            <person name="Tanjore D."/>
            <person name="Petzold C.J."/>
            <person name="Gladden J.M."/>
            <person name="Simmons B.A."/>
            <person name="Singer S.W."/>
        </authorList>
    </citation>
    <scope>NUCLEOTIDE SEQUENCE [LARGE SCALE GENOMIC DNA]</scope>
    <source>
        <strain evidence="2">JTherm</strain>
    </source>
</reference>
<dbReference type="Gene3D" id="1.20.120.80">
    <property type="entry name" value="Cytochrome c oxidase, subunit III, four-helix bundle"/>
    <property type="match status" value="1"/>
</dbReference>
<feature type="transmembrane region" description="Helical" evidence="1">
    <location>
        <begin position="38"/>
        <end position="58"/>
    </location>
</feature>
<keyword evidence="1" id="KW-1133">Transmembrane helix</keyword>
<dbReference type="Proteomes" id="UP000243688">
    <property type="component" value="Unassembled WGS sequence"/>
</dbReference>
<evidence type="ECO:0000256" key="1">
    <source>
        <dbReference type="SAM" id="Phobius"/>
    </source>
</evidence>